<keyword evidence="3" id="KW-0732">Signal</keyword>
<organism evidence="9">
    <name type="scientific">Borrelia hermsii YBT</name>
    <dbReference type="NCBI Taxonomy" id="1313295"/>
    <lineage>
        <taxon>Bacteria</taxon>
        <taxon>Pseudomonadati</taxon>
        <taxon>Spirochaetota</taxon>
        <taxon>Spirochaetia</taxon>
        <taxon>Spirochaetales</taxon>
        <taxon>Borreliaceae</taxon>
        <taxon>Borrelia</taxon>
    </lineage>
</organism>
<dbReference type="EMBL" id="CP005723">
    <property type="protein sequence ID" value="AHH13302.1"/>
    <property type="molecule type" value="Genomic_DNA"/>
</dbReference>
<dbReference type="HOGENOM" id="CLU_2767660_0_0_12"/>
<dbReference type="AlphaFoldDB" id="W5T246"/>
<gene>
    <name evidence="9" type="ORF">BHO_0125004</name>
</gene>
<evidence type="ECO:0000313" key="9">
    <source>
        <dbReference type="EMBL" id="AHH13302.1"/>
    </source>
</evidence>
<keyword evidence="9" id="KW-0614">Plasmid</keyword>
<evidence type="ECO:0000256" key="3">
    <source>
        <dbReference type="ARBA" id="ARBA00022729"/>
    </source>
</evidence>
<comment type="subcellular location">
    <subcellularLocation>
        <location evidence="2 8">Cell outer membrane</location>
        <topology evidence="2 8">Lipid-anchor</topology>
    </subcellularLocation>
</comment>
<keyword evidence="6 8" id="KW-0998">Cell outer membrane</keyword>
<geneLocation type="plasmid" evidence="9">
    <name>unnamed</name>
</geneLocation>
<evidence type="ECO:0000256" key="7">
    <source>
        <dbReference type="ARBA" id="ARBA00023288"/>
    </source>
</evidence>
<dbReference type="Pfam" id="PF00921">
    <property type="entry name" value="Lipoprotein_2"/>
    <property type="match status" value="1"/>
</dbReference>
<accession>W5T246</accession>
<dbReference type="GO" id="GO:0009279">
    <property type="term" value="C:cell outer membrane"/>
    <property type="evidence" value="ECO:0007669"/>
    <property type="project" value="UniProtKB-SubCell"/>
</dbReference>
<protein>
    <recommendedName>
        <fullName evidence="8">Variable large protein</fullName>
    </recommendedName>
</protein>
<evidence type="ECO:0000256" key="8">
    <source>
        <dbReference type="RuleBase" id="RU363105"/>
    </source>
</evidence>
<evidence type="ECO:0000256" key="5">
    <source>
        <dbReference type="ARBA" id="ARBA00023139"/>
    </source>
</evidence>
<evidence type="ECO:0000256" key="4">
    <source>
        <dbReference type="ARBA" id="ARBA00023136"/>
    </source>
</evidence>
<evidence type="ECO:0000256" key="2">
    <source>
        <dbReference type="ARBA" id="ARBA00004459"/>
    </source>
</evidence>
<keyword evidence="4 8" id="KW-0472">Membrane</keyword>
<reference evidence="9" key="1">
    <citation type="submission" date="2013-04" db="EMBL/GenBank/DDBJ databases">
        <title>Comparative Genomics of Relapsing Fever Spirochetes.</title>
        <authorList>
            <person name="Schwan T.G."/>
            <person name="Raffel S.J."/>
            <person name="Porcella S.F."/>
            <person name="Martens C.A."/>
            <person name="Bruno D.P."/>
            <person name="Ricklefs S.M."/>
            <person name="Barbian K.B."/>
        </authorList>
    </citation>
    <scope>NUCLEOTIDE SEQUENCE</scope>
    <source>
        <strain evidence="9">YBT</strain>
        <plasmid evidence="9">unnamed</plasmid>
    </source>
</reference>
<name>W5T246_BORHE</name>
<evidence type="ECO:0000256" key="1">
    <source>
        <dbReference type="ARBA" id="ARBA00003932"/>
    </source>
</evidence>
<proteinExistence type="predicted"/>
<dbReference type="InterPro" id="IPR000680">
    <property type="entry name" value="Borrelia_lipo"/>
</dbReference>
<comment type="function">
    <text evidence="1 8">The Vlp and Vsp proteins are antigenically distinct proteins, only one vlp or vsp gene is transcriptionally active at any one time. Switching between these genes is a mechanism of host immune response evasion.</text>
</comment>
<sequence length="69" mass="6844">MFIGAGNVGDAAQTKKSAADAAKVVGAVTDADILQAMIKDNGNAVKLAENNADQVAGVNASKDAEVAEV</sequence>
<keyword evidence="5 8" id="KW-0564">Palmitate</keyword>
<keyword evidence="7 8" id="KW-0449">Lipoprotein</keyword>
<evidence type="ECO:0000256" key="6">
    <source>
        <dbReference type="ARBA" id="ARBA00023237"/>
    </source>
</evidence>